<dbReference type="InterPro" id="IPR035979">
    <property type="entry name" value="RBD_domain_sf"/>
</dbReference>
<comment type="caution">
    <text evidence="5">The sequence shown here is derived from an EMBL/GenBank/DDBJ whole genome shotgun (WGS) entry which is preliminary data.</text>
</comment>
<dbReference type="Proteomes" id="UP000747542">
    <property type="component" value="Unassembled WGS sequence"/>
</dbReference>
<evidence type="ECO:0000256" key="4">
    <source>
        <dbReference type="SAM" id="MobiDB-lite"/>
    </source>
</evidence>
<comment type="subcellular location">
    <subcellularLocation>
        <location evidence="1">Nucleus</location>
    </subcellularLocation>
</comment>
<dbReference type="InterPro" id="IPR047131">
    <property type="entry name" value="RBFOX1-like"/>
</dbReference>
<dbReference type="GO" id="GO:0005737">
    <property type="term" value="C:cytoplasm"/>
    <property type="evidence" value="ECO:0007669"/>
    <property type="project" value="TreeGrafter"/>
</dbReference>
<organism evidence="5 6">
    <name type="scientific">Homarus americanus</name>
    <name type="common">American lobster</name>
    <dbReference type="NCBI Taxonomy" id="6706"/>
    <lineage>
        <taxon>Eukaryota</taxon>
        <taxon>Metazoa</taxon>
        <taxon>Ecdysozoa</taxon>
        <taxon>Arthropoda</taxon>
        <taxon>Crustacea</taxon>
        <taxon>Multicrustacea</taxon>
        <taxon>Malacostraca</taxon>
        <taxon>Eumalacostraca</taxon>
        <taxon>Eucarida</taxon>
        <taxon>Decapoda</taxon>
        <taxon>Pleocyemata</taxon>
        <taxon>Astacidea</taxon>
        <taxon>Nephropoidea</taxon>
        <taxon>Nephropidae</taxon>
        <taxon>Homarus</taxon>
    </lineage>
</organism>
<dbReference type="EMBL" id="JAHLQT010004863">
    <property type="protein sequence ID" value="KAG7175664.1"/>
    <property type="molecule type" value="Genomic_DNA"/>
</dbReference>
<evidence type="ECO:0000256" key="2">
    <source>
        <dbReference type="ARBA" id="ARBA00022884"/>
    </source>
</evidence>
<keyword evidence="3" id="KW-0539">Nucleus</keyword>
<evidence type="ECO:0000256" key="1">
    <source>
        <dbReference type="ARBA" id="ARBA00004123"/>
    </source>
</evidence>
<proteinExistence type="predicted"/>
<gene>
    <name evidence="5" type="primary">RBFOX1-L</name>
    <name evidence="5" type="ORF">Hamer_G024978</name>
</gene>
<dbReference type="InterPro" id="IPR012677">
    <property type="entry name" value="Nucleotide-bd_a/b_plait_sf"/>
</dbReference>
<dbReference type="GO" id="GO:0000381">
    <property type="term" value="P:regulation of alternative mRNA splicing, via spliceosome"/>
    <property type="evidence" value="ECO:0007669"/>
    <property type="project" value="InterPro"/>
</dbReference>
<dbReference type="GO" id="GO:0007399">
    <property type="term" value="P:nervous system development"/>
    <property type="evidence" value="ECO:0007669"/>
    <property type="project" value="InterPro"/>
</dbReference>
<keyword evidence="6" id="KW-1185">Reference proteome</keyword>
<protein>
    <submittedName>
        <fullName evidence="5">RNA binding protein fox-1 1-like</fullName>
    </submittedName>
</protein>
<dbReference type="PANTHER" id="PTHR15597:SF22">
    <property type="entry name" value="RNA-BINDING FOX PROTEIN 1, ISOFORM H"/>
    <property type="match status" value="1"/>
</dbReference>
<feature type="region of interest" description="Disordered" evidence="4">
    <location>
        <begin position="157"/>
        <end position="179"/>
    </location>
</feature>
<dbReference type="AlphaFoldDB" id="A0A8J5TI40"/>
<evidence type="ECO:0000313" key="6">
    <source>
        <dbReference type="Proteomes" id="UP000747542"/>
    </source>
</evidence>
<name>A0A8J5TI40_HOMAM</name>
<dbReference type="GO" id="GO:0003729">
    <property type="term" value="F:mRNA binding"/>
    <property type="evidence" value="ECO:0007669"/>
    <property type="project" value="TreeGrafter"/>
</dbReference>
<accession>A0A8J5TI40</accession>
<dbReference type="Gene3D" id="3.30.70.330">
    <property type="match status" value="1"/>
</dbReference>
<evidence type="ECO:0000256" key="3">
    <source>
        <dbReference type="ARBA" id="ARBA00023242"/>
    </source>
</evidence>
<dbReference type="PANTHER" id="PTHR15597">
    <property type="entry name" value="ATAXIN 2-BINDING PROTEIN 1-RELATED"/>
    <property type="match status" value="1"/>
</dbReference>
<reference evidence="5" key="1">
    <citation type="journal article" date="2021" name="Sci. Adv.">
        <title>The American lobster genome reveals insights on longevity, neural, and immune adaptations.</title>
        <authorList>
            <person name="Polinski J.M."/>
            <person name="Zimin A.V."/>
            <person name="Clark K.F."/>
            <person name="Kohn A.B."/>
            <person name="Sadowski N."/>
            <person name="Timp W."/>
            <person name="Ptitsyn A."/>
            <person name="Khanna P."/>
            <person name="Romanova D.Y."/>
            <person name="Williams P."/>
            <person name="Greenwood S.J."/>
            <person name="Moroz L.L."/>
            <person name="Walt D.R."/>
            <person name="Bodnar A.G."/>
        </authorList>
    </citation>
    <scope>NUCLEOTIDE SEQUENCE</scope>
    <source>
        <strain evidence="5">GMGI-L3</strain>
    </source>
</reference>
<dbReference type="GO" id="GO:0005634">
    <property type="term" value="C:nucleus"/>
    <property type="evidence" value="ECO:0007669"/>
    <property type="project" value="UniProtKB-SubCell"/>
</dbReference>
<sequence length="179" mass="20227">MFGTVLDVEVIFNLRGSKLDIQKDDVTQLLESHAEELSNENMIELEKQILSEAVEEAETPEPKGFMTKEIADGFRLTEEGLFKFEQQHPNTGFGFVTFARACEADLARHTLHGTLVEGRKIEVTVNRDILSLARQAGFDELESEVIEDVLASHTKELTNEDLQQLTEHSPVEDDEEEPQ</sequence>
<dbReference type="SUPFAM" id="SSF54928">
    <property type="entry name" value="RNA-binding domain, RBD"/>
    <property type="match status" value="1"/>
</dbReference>
<keyword evidence="2" id="KW-0694">RNA-binding</keyword>
<evidence type="ECO:0000313" key="5">
    <source>
        <dbReference type="EMBL" id="KAG7175664.1"/>
    </source>
</evidence>